<feature type="compositionally biased region" description="Basic residues" evidence="1">
    <location>
        <begin position="115"/>
        <end position="126"/>
    </location>
</feature>
<gene>
    <name evidence="2" type="ORF">AVDCRST_MAG68-2174</name>
</gene>
<dbReference type="EMBL" id="CADCTW010000105">
    <property type="protein sequence ID" value="CAA9326493.1"/>
    <property type="molecule type" value="Genomic_DNA"/>
</dbReference>
<dbReference type="GO" id="GO:0008444">
    <property type="term" value="F:CDP-diacylglycerol-glycerol-3-phosphate 3-phosphatidyltransferase activity"/>
    <property type="evidence" value="ECO:0007669"/>
    <property type="project" value="UniProtKB-EC"/>
</dbReference>
<feature type="region of interest" description="Disordered" evidence="1">
    <location>
        <begin position="106"/>
        <end position="150"/>
    </location>
</feature>
<dbReference type="EC" id="2.7.8.5" evidence="2"/>
<protein>
    <submittedName>
        <fullName evidence="2">CDP-diacylglycerol--glycerol-3-phosphate 3-phosphatidyltransferase</fullName>
        <ecNumber evidence="2">2.7.8.5</ecNumber>
    </submittedName>
</protein>
<dbReference type="AlphaFoldDB" id="A0A6J4L873"/>
<reference evidence="2" key="1">
    <citation type="submission" date="2020-02" db="EMBL/GenBank/DDBJ databases">
        <authorList>
            <person name="Meier V. D."/>
        </authorList>
    </citation>
    <scope>NUCLEOTIDE SEQUENCE</scope>
    <source>
        <strain evidence="2">AVDCRST_MAG68</strain>
    </source>
</reference>
<evidence type="ECO:0000256" key="1">
    <source>
        <dbReference type="SAM" id="MobiDB-lite"/>
    </source>
</evidence>
<evidence type="ECO:0000313" key="2">
    <source>
        <dbReference type="EMBL" id="CAA9326493.1"/>
    </source>
</evidence>
<name>A0A6J4L873_9BACT</name>
<accession>A0A6J4L873</accession>
<feature type="non-terminal residue" evidence="2">
    <location>
        <position position="1"/>
    </location>
</feature>
<feature type="region of interest" description="Disordered" evidence="1">
    <location>
        <begin position="42"/>
        <end position="77"/>
    </location>
</feature>
<feature type="region of interest" description="Disordered" evidence="1">
    <location>
        <begin position="1"/>
        <end position="26"/>
    </location>
</feature>
<keyword evidence="2" id="KW-0808">Transferase</keyword>
<proteinExistence type="predicted"/>
<feature type="compositionally biased region" description="Basic and acidic residues" evidence="1">
    <location>
        <begin position="1"/>
        <end position="12"/>
    </location>
</feature>
<sequence>GLAQPSERDHAGAHRPCAGGGAHDRDRRLLVAARRLHRVPGGRLLRPVGRPPGALAQPGERLRQADGPAGRQAAAGPDLHPVLPAVARVGAAHPVSLVRRRAASVGARRDLRPRDLHHHLPRLRGQARRDPGGGQGGKAQGGVPEHLRGRGHLLVRPAVGRARERVGHRLLELLAEVPRRVHHGFAGHRGGADGVLAVRVPARLRHPGPQAGRVV</sequence>
<feature type="non-terminal residue" evidence="2">
    <location>
        <position position="215"/>
    </location>
</feature>
<organism evidence="2">
    <name type="scientific">uncultured Gemmatimonadota bacterium</name>
    <dbReference type="NCBI Taxonomy" id="203437"/>
    <lineage>
        <taxon>Bacteria</taxon>
        <taxon>Pseudomonadati</taxon>
        <taxon>Gemmatimonadota</taxon>
        <taxon>environmental samples</taxon>
    </lineage>
</organism>